<reference evidence="3" key="1">
    <citation type="submission" date="2016-10" db="EMBL/GenBank/DDBJ databases">
        <authorList>
            <person name="Varghese N."/>
            <person name="Submissions S."/>
        </authorList>
    </citation>
    <scope>NUCLEOTIDE SEQUENCE [LARGE SCALE GENOMIC DNA]</scope>
    <source>
        <strain evidence="3">CDM_6</strain>
    </source>
</reference>
<keyword evidence="3" id="KW-1185">Reference proteome</keyword>
<organism evidence="2 3">
    <name type="scientific">Natrinema hispanicum</name>
    <dbReference type="NCBI Taxonomy" id="392421"/>
    <lineage>
        <taxon>Archaea</taxon>
        <taxon>Methanobacteriati</taxon>
        <taxon>Methanobacteriota</taxon>
        <taxon>Stenosarchaea group</taxon>
        <taxon>Halobacteria</taxon>
        <taxon>Halobacteriales</taxon>
        <taxon>Natrialbaceae</taxon>
        <taxon>Natrinema</taxon>
    </lineage>
</organism>
<dbReference type="Proteomes" id="UP000199320">
    <property type="component" value="Unassembled WGS sequence"/>
</dbReference>
<dbReference type="EMBL" id="FOIC01000008">
    <property type="protein sequence ID" value="SET54907.1"/>
    <property type="molecule type" value="Genomic_DNA"/>
</dbReference>
<sequence>MDYNSSIDDFLSQVYHSLRASRRRYVIKLVAESDDELSVRTLAKEITAQEQDVSVDCATGEPYRNVYNALSQTHLSTLSDANIIIYDSKRQVVTAGSNHTLALLLSNLNEIALQTLLSQEYTDTN</sequence>
<dbReference type="AlphaFoldDB" id="A0A1I0FBK6"/>
<evidence type="ECO:0000313" key="2">
    <source>
        <dbReference type="EMBL" id="SET54907.1"/>
    </source>
</evidence>
<name>A0A1I0FBK6_9EURY</name>
<feature type="domain" description="DUF7344" evidence="1">
    <location>
        <begin position="16"/>
        <end position="94"/>
    </location>
</feature>
<proteinExistence type="predicted"/>
<dbReference type="RefSeq" id="WP_254799177.1">
    <property type="nucleotide sequence ID" value="NZ_FOIC01000008.1"/>
</dbReference>
<evidence type="ECO:0000259" key="1">
    <source>
        <dbReference type="Pfam" id="PF24035"/>
    </source>
</evidence>
<evidence type="ECO:0000313" key="3">
    <source>
        <dbReference type="Proteomes" id="UP000199320"/>
    </source>
</evidence>
<protein>
    <recommendedName>
        <fullName evidence="1">DUF7344 domain-containing protein</fullName>
    </recommendedName>
</protein>
<dbReference type="InterPro" id="IPR055768">
    <property type="entry name" value="DUF7344"/>
</dbReference>
<gene>
    <name evidence="2" type="ORF">SAMN04488694_10855</name>
</gene>
<dbReference type="Pfam" id="PF24035">
    <property type="entry name" value="DUF7344"/>
    <property type="match status" value="1"/>
</dbReference>
<dbReference type="STRING" id="392421.SAMN04488694_10855"/>
<accession>A0A1I0FBK6</accession>